<evidence type="ECO:0000256" key="1">
    <source>
        <dbReference type="SAM" id="SignalP"/>
    </source>
</evidence>
<proteinExistence type="predicted"/>
<reference evidence="3" key="1">
    <citation type="submission" date="2022-10" db="EMBL/GenBank/DDBJ databases">
        <title>Genome assembly of Pristionchus species.</title>
        <authorList>
            <person name="Yoshida K."/>
            <person name="Sommer R.J."/>
        </authorList>
    </citation>
    <scope>NUCLEOTIDE SEQUENCE [LARGE SCALE GENOMIC DNA]</scope>
    <source>
        <strain evidence="3">RS5460</strain>
    </source>
</reference>
<keyword evidence="3" id="KW-1185">Reference proteome</keyword>
<accession>A0AAN5CSS4</accession>
<comment type="caution">
    <text evidence="2">The sequence shown here is derived from an EMBL/GenBank/DDBJ whole genome shotgun (WGS) entry which is preliminary data.</text>
</comment>
<evidence type="ECO:0000313" key="3">
    <source>
        <dbReference type="Proteomes" id="UP001328107"/>
    </source>
</evidence>
<dbReference type="PANTHER" id="PTHR34401">
    <property type="entry name" value="PROTEIN CBG12388-RELATED"/>
    <property type="match status" value="1"/>
</dbReference>
<evidence type="ECO:0000313" key="2">
    <source>
        <dbReference type="EMBL" id="GMR49937.1"/>
    </source>
</evidence>
<sequence length="212" mass="23271">MLLLLCFGLLFVGVNAEAKEPMERQCLCKTEFQPCLVGWEPLAEDCGKKCSQHVTKMGGSFEKVRACVMAEKARFYKGVACVHREFGKVCADEPGAEVPRRFPETLELAAVREVTRQLTNAGLLSEATKMFSAPARKAIACGKDCAKQTKCYKIKCSLKLPSDNDIIKTVIKCGQEVGVDEPVAKKFCGCLVDAGIEQLKPFCPKIVFTPEP</sequence>
<dbReference type="AlphaFoldDB" id="A0AAN5CSS4"/>
<dbReference type="Proteomes" id="UP001328107">
    <property type="component" value="Unassembled WGS sequence"/>
</dbReference>
<organism evidence="2 3">
    <name type="scientific">Pristionchus mayeri</name>
    <dbReference type="NCBI Taxonomy" id="1317129"/>
    <lineage>
        <taxon>Eukaryota</taxon>
        <taxon>Metazoa</taxon>
        <taxon>Ecdysozoa</taxon>
        <taxon>Nematoda</taxon>
        <taxon>Chromadorea</taxon>
        <taxon>Rhabditida</taxon>
        <taxon>Rhabditina</taxon>
        <taxon>Diplogasteromorpha</taxon>
        <taxon>Diplogasteroidea</taxon>
        <taxon>Neodiplogasteridae</taxon>
        <taxon>Pristionchus</taxon>
    </lineage>
</organism>
<gene>
    <name evidence="2" type="ORF">PMAYCL1PPCAC_20132</name>
</gene>
<feature type="signal peptide" evidence="1">
    <location>
        <begin position="1"/>
        <end position="16"/>
    </location>
</feature>
<dbReference type="PANTHER" id="PTHR34401:SF3">
    <property type="entry name" value="DB DOMAIN-CONTAINING PROTEIN"/>
    <property type="match status" value="1"/>
</dbReference>
<dbReference type="EMBL" id="BTRK01000004">
    <property type="protein sequence ID" value="GMR49937.1"/>
    <property type="molecule type" value="Genomic_DNA"/>
</dbReference>
<name>A0AAN5CSS4_9BILA</name>
<protein>
    <submittedName>
        <fullName evidence="2">Uncharacterized protein</fullName>
    </submittedName>
</protein>
<feature type="chain" id="PRO_5042936890" evidence="1">
    <location>
        <begin position="17"/>
        <end position="212"/>
    </location>
</feature>
<keyword evidence="1" id="KW-0732">Signal</keyword>